<dbReference type="Gene3D" id="3.40.50.300">
    <property type="entry name" value="P-loop containing nucleotide triphosphate hydrolases"/>
    <property type="match status" value="1"/>
</dbReference>
<organism evidence="18 19">
    <name type="scientific">Caerostris darwini</name>
    <dbReference type="NCBI Taxonomy" id="1538125"/>
    <lineage>
        <taxon>Eukaryota</taxon>
        <taxon>Metazoa</taxon>
        <taxon>Ecdysozoa</taxon>
        <taxon>Arthropoda</taxon>
        <taxon>Chelicerata</taxon>
        <taxon>Arachnida</taxon>
        <taxon>Araneae</taxon>
        <taxon>Araneomorphae</taxon>
        <taxon>Entelegynae</taxon>
        <taxon>Araneoidea</taxon>
        <taxon>Araneidae</taxon>
        <taxon>Caerostris</taxon>
    </lineage>
</organism>
<keyword evidence="6" id="KW-0540">Nuclease</keyword>
<proteinExistence type="inferred from homology"/>
<dbReference type="InterPro" id="IPR000605">
    <property type="entry name" value="Helicase_SF3_ssDNA/RNA_vir"/>
</dbReference>
<dbReference type="Pfam" id="PF00910">
    <property type="entry name" value="RNA_helicase"/>
    <property type="match status" value="1"/>
</dbReference>
<dbReference type="Pfam" id="PF02407">
    <property type="entry name" value="Viral_Rep"/>
    <property type="match status" value="1"/>
</dbReference>
<reference evidence="18 19" key="1">
    <citation type="submission" date="2021-06" db="EMBL/GenBank/DDBJ databases">
        <title>Caerostris darwini draft genome.</title>
        <authorList>
            <person name="Kono N."/>
            <person name="Arakawa K."/>
        </authorList>
    </citation>
    <scope>NUCLEOTIDE SEQUENCE [LARGE SCALE GENOMIC DNA]</scope>
</reference>
<evidence type="ECO:0000256" key="10">
    <source>
        <dbReference type="ARBA" id="ARBA00022801"/>
    </source>
</evidence>
<evidence type="ECO:0000256" key="13">
    <source>
        <dbReference type="ARBA" id="ARBA00023268"/>
    </source>
</evidence>
<dbReference type="InterPro" id="IPR049912">
    <property type="entry name" value="CRESS_DNA_REP"/>
</dbReference>
<evidence type="ECO:0000256" key="12">
    <source>
        <dbReference type="ARBA" id="ARBA00023125"/>
    </source>
</evidence>
<comment type="similarity">
    <text evidence="2">Belongs to the nanoviruses/circoviruses replication-associated protein family.</text>
</comment>
<dbReference type="GO" id="GO:0003724">
    <property type="term" value="F:RNA helicase activity"/>
    <property type="evidence" value="ECO:0007669"/>
    <property type="project" value="InterPro"/>
</dbReference>
<feature type="compositionally biased region" description="Basic and acidic residues" evidence="16">
    <location>
        <begin position="330"/>
        <end position="339"/>
    </location>
</feature>
<evidence type="ECO:0000256" key="11">
    <source>
        <dbReference type="ARBA" id="ARBA00023124"/>
    </source>
</evidence>
<evidence type="ECO:0000256" key="6">
    <source>
        <dbReference type="ARBA" id="ARBA00022722"/>
    </source>
</evidence>
<dbReference type="GO" id="GO:0003723">
    <property type="term" value="F:RNA binding"/>
    <property type="evidence" value="ECO:0007669"/>
    <property type="project" value="InterPro"/>
</dbReference>
<evidence type="ECO:0000256" key="16">
    <source>
        <dbReference type="SAM" id="MobiDB-lite"/>
    </source>
</evidence>
<dbReference type="GO" id="GO:0006260">
    <property type="term" value="P:DNA replication"/>
    <property type="evidence" value="ECO:0007669"/>
    <property type="project" value="UniProtKB-KW"/>
</dbReference>
<evidence type="ECO:0000256" key="15">
    <source>
        <dbReference type="ARBA" id="ARBA00032243"/>
    </source>
</evidence>
<dbReference type="GO" id="GO:0016779">
    <property type="term" value="F:nucleotidyltransferase activity"/>
    <property type="evidence" value="ECO:0007669"/>
    <property type="project" value="UniProtKB-KW"/>
</dbReference>
<dbReference type="GO" id="GO:0004519">
    <property type="term" value="F:endonuclease activity"/>
    <property type="evidence" value="ECO:0007669"/>
    <property type="project" value="UniProtKB-KW"/>
</dbReference>
<evidence type="ECO:0000256" key="8">
    <source>
        <dbReference type="ARBA" id="ARBA00022741"/>
    </source>
</evidence>
<keyword evidence="3" id="KW-0808">Transferase</keyword>
<sequence length="352" mass="40361">MAKKDVRSKQFCFTSFAISSEPVFKQEIHEYLIFGRETCPSSKREHWQGFVVFKNRQRFSGVQKSFPGSHIEVSRGTCQEAADYCKKDGNYKEFGRLPTIKQSSNPFKDVLNAAERGEISTIKEEYPALYLRYKTNILSSVKFRINELNGSCGVWICGPPRCGKDSSVRSLESVYMKNLNKWWDGYENERFVLICDVEPDHGKWLGYFLKIWTDRYAFNAEIKGGHIKIRPEKVFVTSNFMIEQVFSGEILQALLCRFSIINEFTGESIKRQEGCLNLAIRDKILALEDGILEEKDVSPPPSAVPGPSKENVSPQESDFQEPCQKRKKETKLQKGDTSQRRQPSAGSHVYRC</sequence>
<evidence type="ECO:0000256" key="4">
    <source>
        <dbReference type="ARBA" id="ARBA00022695"/>
    </source>
</evidence>
<gene>
    <name evidence="18" type="ORF">CDAR_1281</name>
</gene>
<evidence type="ECO:0000313" key="19">
    <source>
        <dbReference type="Proteomes" id="UP001054837"/>
    </source>
</evidence>
<dbReference type="SUPFAM" id="SSF52540">
    <property type="entry name" value="P-loop containing nucleoside triphosphate hydrolases"/>
    <property type="match status" value="1"/>
</dbReference>
<evidence type="ECO:0000256" key="9">
    <source>
        <dbReference type="ARBA" id="ARBA00022759"/>
    </source>
</evidence>
<evidence type="ECO:0000259" key="17">
    <source>
        <dbReference type="PROSITE" id="PS52020"/>
    </source>
</evidence>
<evidence type="ECO:0000256" key="14">
    <source>
        <dbReference type="ARBA" id="ARBA00030754"/>
    </source>
</evidence>
<dbReference type="EMBL" id="BPLQ01010558">
    <property type="protein sequence ID" value="GIY51557.1"/>
    <property type="molecule type" value="Genomic_DNA"/>
</dbReference>
<dbReference type="GO" id="GO:0003677">
    <property type="term" value="F:DNA binding"/>
    <property type="evidence" value="ECO:0007669"/>
    <property type="project" value="UniProtKB-KW"/>
</dbReference>
<name>A0AAV4U1E0_9ARAC</name>
<keyword evidence="10" id="KW-0378">Hydrolase</keyword>
<evidence type="ECO:0000313" key="18">
    <source>
        <dbReference type="EMBL" id="GIY51557.1"/>
    </source>
</evidence>
<comment type="cofactor">
    <cofactor evidence="1">
        <name>Mn(2+)</name>
        <dbReference type="ChEBI" id="CHEBI:29035"/>
    </cofactor>
</comment>
<keyword evidence="9" id="KW-0255">Endonuclease</keyword>
<keyword evidence="11" id="KW-0190">Covalent protein-DNA linkage</keyword>
<dbReference type="PROSITE" id="PS52020">
    <property type="entry name" value="CRESS_DNA_REP"/>
    <property type="match status" value="1"/>
</dbReference>
<accession>A0AAV4U1E0</accession>
<keyword evidence="8" id="KW-0547">Nucleotide-binding</keyword>
<keyword evidence="5" id="KW-0235">DNA replication</keyword>
<evidence type="ECO:0000256" key="2">
    <source>
        <dbReference type="ARBA" id="ARBA00008545"/>
    </source>
</evidence>
<evidence type="ECO:0000256" key="5">
    <source>
        <dbReference type="ARBA" id="ARBA00022705"/>
    </source>
</evidence>
<dbReference type="GO" id="GO:0016787">
    <property type="term" value="F:hydrolase activity"/>
    <property type="evidence" value="ECO:0007669"/>
    <property type="project" value="UniProtKB-KW"/>
</dbReference>
<keyword evidence="12" id="KW-0238">DNA-binding</keyword>
<dbReference type="GO" id="GO:0046872">
    <property type="term" value="F:metal ion binding"/>
    <property type="evidence" value="ECO:0007669"/>
    <property type="project" value="UniProtKB-KW"/>
</dbReference>
<keyword evidence="19" id="KW-1185">Reference proteome</keyword>
<dbReference type="GO" id="GO:0000166">
    <property type="term" value="F:nucleotide binding"/>
    <property type="evidence" value="ECO:0007669"/>
    <property type="project" value="UniProtKB-KW"/>
</dbReference>
<feature type="region of interest" description="Disordered" evidence="16">
    <location>
        <begin position="295"/>
        <end position="352"/>
    </location>
</feature>
<feature type="domain" description="CRESS-DNA virus Rep endonuclease" evidence="17">
    <location>
        <begin position="5"/>
        <end position="97"/>
    </location>
</feature>
<keyword evidence="4" id="KW-0548">Nucleotidyltransferase</keyword>
<keyword evidence="7" id="KW-0479">Metal-binding</keyword>
<dbReference type="Gene3D" id="3.40.1310.20">
    <property type="match status" value="1"/>
</dbReference>
<evidence type="ECO:0000256" key="1">
    <source>
        <dbReference type="ARBA" id="ARBA00001936"/>
    </source>
</evidence>
<keyword evidence="13" id="KW-0511">Multifunctional enzyme</keyword>
<dbReference type="InterPro" id="IPR027417">
    <property type="entry name" value="P-loop_NTPase"/>
</dbReference>
<dbReference type="Proteomes" id="UP001054837">
    <property type="component" value="Unassembled WGS sequence"/>
</dbReference>
<dbReference type="AlphaFoldDB" id="A0AAV4U1E0"/>
<evidence type="ECO:0000256" key="7">
    <source>
        <dbReference type="ARBA" id="ARBA00022723"/>
    </source>
</evidence>
<protein>
    <recommendedName>
        <fullName evidence="14">ATP-dependent helicase Rep</fullName>
    </recommendedName>
    <alternativeName>
        <fullName evidence="15">RepP</fullName>
    </alternativeName>
</protein>
<comment type="caution">
    <text evidence="18">The sequence shown here is derived from an EMBL/GenBank/DDBJ whole genome shotgun (WGS) entry which is preliminary data.</text>
</comment>
<evidence type="ECO:0000256" key="3">
    <source>
        <dbReference type="ARBA" id="ARBA00022679"/>
    </source>
</evidence>